<feature type="region of interest" description="Disordered" evidence="1">
    <location>
        <begin position="1"/>
        <end position="70"/>
    </location>
</feature>
<reference evidence="2" key="1">
    <citation type="submission" date="2021-09" db="EMBL/GenBank/DDBJ databases">
        <authorList>
            <consortium name="AG Swart"/>
            <person name="Singh M."/>
            <person name="Singh A."/>
            <person name="Seah K."/>
            <person name="Emmerich C."/>
        </authorList>
    </citation>
    <scope>NUCLEOTIDE SEQUENCE</scope>
    <source>
        <strain evidence="2">ATCC30299</strain>
    </source>
</reference>
<keyword evidence="3" id="KW-1185">Reference proteome</keyword>
<proteinExistence type="predicted"/>
<protein>
    <submittedName>
        <fullName evidence="2">Uncharacterized protein</fullName>
    </submittedName>
</protein>
<accession>A0AAU9KGC4</accession>
<sequence length="152" mass="17955">MKFQESMDSMADEASDKRNRKANEERDPKKRTNAKETRIRNEKMLKRQKQREEAEAAKETNTDDMEIEEDDLKRVTRRKDQEVKHMKSLSRKAENQNVYINEFIDNIVGKKPENLNTRQGREYREKLARASVPGFKSEKLNKLKEEVGEPGN</sequence>
<comment type="caution">
    <text evidence="2">The sequence shown here is derived from an EMBL/GenBank/DDBJ whole genome shotgun (WGS) entry which is preliminary data.</text>
</comment>
<dbReference type="EMBL" id="CAJZBQ010000056">
    <property type="protein sequence ID" value="CAG9333026.1"/>
    <property type="molecule type" value="Genomic_DNA"/>
</dbReference>
<dbReference type="AlphaFoldDB" id="A0AAU9KGC4"/>
<organism evidence="2 3">
    <name type="scientific">Blepharisma stoltei</name>
    <dbReference type="NCBI Taxonomy" id="1481888"/>
    <lineage>
        <taxon>Eukaryota</taxon>
        <taxon>Sar</taxon>
        <taxon>Alveolata</taxon>
        <taxon>Ciliophora</taxon>
        <taxon>Postciliodesmatophora</taxon>
        <taxon>Heterotrichea</taxon>
        <taxon>Heterotrichida</taxon>
        <taxon>Blepharismidae</taxon>
        <taxon>Blepharisma</taxon>
    </lineage>
</organism>
<evidence type="ECO:0000313" key="3">
    <source>
        <dbReference type="Proteomes" id="UP001162131"/>
    </source>
</evidence>
<dbReference type="Proteomes" id="UP001162131">
    <property type="component" value="Unassembled WGS sequence"/>
</dbReference>
<name>A0AAU9KGC4_9CILI</name>
<feature type="compositionally biased region" description="Basic and acidic residues" evidence="1">
    <location>
        <begin position="14"/>
        <end position="61"/>
    </location>
</feature>
<gene>
    <name evidence="2" type="ORF">BSTOLATCC_MIC57847</name>
</gene>
<evidence type="ECO:0000256" key="1">
    <source>
        <dbReference type="SAM" id="MobiDB-lite"/>
    </source>
</evidence>
<evidence type="ECO:0000313" key="2">
    <source>
        <dbReference type="EMBL" id="CAG9333026.1"/>
    </source>
</evidence>